<dbReference type="Gene3D" id="2.60.40.4070">
    <property type="match status" value="1"/>
</dbReference>
<evidence type="ECO:0000256" key="2">
    <source>
        <dbReference type="SAM" id="MobiDB-lite"/>
    </source>
</evidence>
<dbReference type="PROSITE" id="PS51841">
    <property type="entry name" value="LTD"/>
    <property type="match status" value="2"/>
</dbReference>
<reference evidence="4 5" key="1">
    <citation type="submission" date="2018-06" db="EMBL/GenBank/DDBJ databases">
        <title>Chryseolinea flavus sp. nov., a member of the phylum Bacteroidetes isolated from soil.</title>
        <authorList>
            <person name="Li Y."/>
            <person name="Wang J."/>
        </authorList>
    </citation>
    <scope>NUCLEOTIDE SEQUENCE [LARGE SCALE GENOMIC DNA]</scope>
    <source>
        <strain evidence="4 5">SDU1-6</strain>
    </source>
</reference>
<feature type="domain" description="LTD" evidence="3">
    <location>
        <begin position="498"/>
        <end position="617"/>
    </location>
</feature>
<dbReference type="InterPro" id="IPR001322">
    <property type="entry name" value="Lamin_tail_dom"/>
</dbReference>
<accession>A0A364YA90</accession>
<comment type="caution">
    <text evidence="4">The sequence shown here is derived from an EMBL/GenBank/DDBJ whole genome shotgun (WGS) entry which is preliminary data.</text>
</comment>
<evidence type="ECO:0000313" key="5">
    <source>
        <dbReference type="Proteomes" id="UP000251889"/>
    </source>
</evidence>
<keyword evidence="5" id="KW-1185">Reference proteome</keyword>
<protein>
    <recommendedName>
        <fullName evidence="3">LTD domain-containing protein</fullName>
    </recommendedName>
</protein>
<dbReference type="Proteomes" id="UP000251889">
    <property type="component" value="Unassembled WGS sequence"/>
</dbReference>
<organism evidence="4 5">
    <name type="scientific">Pseudochryseolinea flava</name>
    <dbReference type="NCBI Taxonomy" id="2059302"/>
    <lineage>
        <taxon>Bacteria</taxon>
        <taxon>Pseudomonadati</taxon>
        <taxon>Bacteroidota</taxon>
        <taxon>Cytophagia</taxon>
        <taxon>Cytophagales</taxon>
        <taxon>Fulvivirgaceae</taxon>
        <taxon>Pseudochryseolinea</taxon>
    </lineage>
</organism>
<keyword evidence="1" id="KW-0732">Signal</keyword>
<gene>
    <name evidence="4" type="ORF">DQQ10_03010</name>
</gene>
<feature type="region of interest" description="Disordered" evidence="2">
    <location>
        <begin position="377"/>
        <end position="396"/>
    </location>
</feature>
<dbReference type="RefSeq" id="WP_112745297.1">
    <property type="nucleotide sequence ID" value="NZ_QMFY01000001.1"/>
</dbReference>
<dbReference type="Gene3D" id="2.60.40.1220">
    <property type="match status" value="1"/>
</dbReference>
<dbReference type="Pfam" id="PF00932">
    <property type="entry name" value="LTD"/>
    <property type="match status" value="2"/>
</dbReference>
<dbReference type="EMBL" id="QMFY01000001">
    <property type="protein sequence ID" value="RAW03082.1"/>
    <property type="molecule type" value="Genomic_DNA"/>
</dbReference>
<dbReference type="OrthoDB" id="9758406at2"/>
<evidence type="ECO:0000256" key="1">
    <source>
        <dbReference type="ARBA" id="ARBA00022729"/>
    </source>
</evidence>
<dbReference type="InterPro" id="IPR036415">
    <property type="entry name" value="Lamin_tail_dom_sf"/>
</dbReference>
<dbReference type="Gene3D" id="2.60.40.1260">
    <property type="entry name" value="Lamin Tail domain"/>
    <property type="match status" value="1"/>
</dbReference>
<evidence type="ECO:0000313" key="4">
    <source>
        <dbReference type="EMBL" id="RAW03082.1"/>
    </source>
</evidence>
<evidence type="ECO:0000259" key="3">
    <source>
        <dbReference type="PROSITE" id="PS51841"/>
    </source>
</evidence>
<proteinExistence type="predicted"/>
<dbReference type="AlphaFoldDB" id="A0A364YA90"/>
<dbReference type="SUPFAM" id="SSF74853">
    <property type="entry name" value="Lamin A/C globular tail domain"/>
    <property type="match status" value="1"/>
</dbReference>
<name>A0A364YA90_9BACT</name>
<sequence>MKKINQKFSFCILKTFTEKILITFFVFYCSQQMFAQVSDNFADGNFSSNPIWQGNDSSFSVIGEILQLTSLPQSATKYLSTVSSAINNASWVCRVRLNFNPSSSNFARFYLASDQPDLTQDLNGYFVSLGGSDDEVCLYKQTGTTVTKIIDGPDGELDNASVDVAVKVEHDANGQWILSRDLSRSGQFLEIGRADDNQHIKSLFSGIYCRFTTTRSSHFFFDDFQINGEPYTPPPAIDYKDLIITEIFADPSPSEQLPESEFIELLNRSNNTISLEGISISDGTTTTKFSGDKVPAGEYIIVCSSSSASDYAPFGRVVPVVSFPSLHNDGERLTLKKDEKLIEEVEYTIKSYHHNIKADGGWTLELIDINNKCSDERNWSASEDQSGGTPGKINSIAAEKPDRTAPVVERAVASADSLFISFDERIDLPTAASFSIRPTTEIQSIHFINDRNKKIVVKVGKAFERDTNYELIVNNIRDCSGNLLENVAVQFAVPQDADSMDIVLNEILFNPRPTGVDFIELYNASKKHVNLKNWTISRQQDGRITDQHAITNEDIIFKPGSYALLTVDGDIVSSEYANAKRENFLVVDALTPMNDDEGEIILRDAGGRTIDQFMYNETMHEPFIKDEEGVSLERIEANASTQSPSNWKSAAATAGFGTPGLINSMTRSTDVSVSDNISISPPSFVPQNALQSFTQIHYNFDKGGLIGNVRIIDANGRPIRTLAVNTLLSTNGFFRWDGDRDDGLKARVGYYMVHVEVFDSTGNVSTYKEPVAIGF</sequence>
<dbReference type="InterPro" id="IPR014755">
    <property type="entry name" value="Cu-Rt/internalin_Ig-like"/>
</dbReference>
<feature type="domain" description="LTD" evidence="3">
    <location>
        <begin position="231"/>
        <end position="381"/>
    </location>
</feature>